<organism evidence="3 4">
    <name type="scientific">Qipengyuania aurantiaca</name>
    <dbReference type="NCBI Taxonomy" id="2867233"/>
    <lineage>
        <taxon>Bacteria</taxon>
        <taxon>Pseudomonadati</taxon>
        <taxon>Pseudomonadota</taxon>
        <taxon>Alphaproteobacteria</taxon>
        <taxon>Sphingomonadales</taxon>
        <taxon>Erythrobacteraceae</taxon>
        <taxon>Qipengyuania</taxon>
    </lineage>
</organism>
<feature type="transmembrane region" description="Helical" evidence="2">
    <location>
        <begin position="15"/>
        <end position="35"/>
    </location>
</feature>
<dbReference type="Proteomes" id="UP000824281">
    <property type="component" value="Chromosome"/>
</dbReference>
<protein>
    <submittedName>
        <fullName evidence="3">DUF805 domain-containing protein</fullName>
    </submittedName>
</protein>
<proteinExistence type="predicted"/>
<keyword evidence="2" id="KW-1133">Transmembrane helix</keyword>
<feature type="transmembrane region" description="Helical" evidence="2">
    <location>
        <begin position="65"/>
        <end position="86"/>
    </location>
</feature>
<evidence type="ECO:0000256" key="2">
    <source>
        <dbReference type="SAM" id="Phobius"/>
    </source>
</evidence>
<reference evidence="3 4" key="1">
    <citation type="submission" date="2021-08" db="EMBL/GenBank/DDBJ databases">
        <title>Comparative Genomics Analysis of the Genus Qipengyuania Reveals Extensive Genetic Diversity and Metabolic Versatility, Including the Description of Fifteen Novel Species.</title>
        <authorList>
            <person name="Liu Y."/>
        </authorList>
    </citation>
    <scope>NUCLEOTIDE SEQUENCE [LARGE SCALE GENOMIC DNA]</scope>
    <source>
        <strain evidence="3 4">1NDH13</strain>
    </source>
</reference>
<keyword evidence="2" id="KW-0812">Transmembrane</keyword>
<feature type="compositionally biased region" description="Basic and acidic residues" evidence="1">
    <location>
        <begin position="128"/>
        <end position="139"/>
    </location>
</feature>
<keyword evidence="4" id="KW-1185">Reference proteome</keyword>
<feature type="transmembrane region" description="Helical" evidence="2">
    <location>
        <begin position="92"/>
        <end position="110"/>
    </location>
</feature>
<evidence type="ECO:0000256" key="1">
    <source>
        <dbReference type="SAM" id="MobiDB-lite"/>
    </source>
</evidence>
<evidence type="ECO:0000313" key="4">
    <source>
        <dbReference type="Proteomes" id="UP000824281"/>
    </source>
</evidence>
<accession>A0ABX8ZLM7</accession>
<dbReference type="EMBL" id="CP081295">
    <property type="protein sequence ID" value="QZD89921.1"/>
    <property type="molecule type" value="Genomic_DNA"/>
</dbReference>
<keyword evidence="2" id="KW-0472">Membrane</keyword>
<feature type="region of interest" description="Disordered" evidence="1">
    <location>
        <begin position="120"/>
        <end position="139"/>
    </location>
</feature>
<evidence type="ECO:0000313" key="3">
    <source>
        <dbReference type="EMBL" id="QZD89921.1"/>
    </source>
</evidence>
<name>A0ABX8ZLM7_9SPHN</name>
<gene>
    <name evidence="3" type="ORF">K3148_00445</name>
</gene>
<sequence length="139" mass="15078">MLDRIVGYRINRATYWANLIGIVAIVGILVTFGIVGEQGGTGAIEVVLAILAGTRLHDIGYSAKYALAGVILHALLSFTVLARFGYEEALTPLGLLNLAFLVLLVWLGLVRGQTGDNRWGAQPPDGVSWKRPEKRFSED</sequence>
<dbReference type="RefSeq" id="WP_221425398.1">
    <property type="nucleotide sequence ID" value="NZ_CP081295.1"/>
</dbReference>